<feature type="transmembrane region" description="Helical" evidence="2">
    <location>
        <begin position="71"/>
        <end position="93"/>
    </location>
</feature>
<sequence>MPMKGGSFYPSAVARDAPLLDAAADDNDAELTGDGDESPAGRRSSGRLRAQRPPLPPVPSEHAPLCSWGRCAALALVLLLLALLSAPIFLVVMTRMPYKERIASGVPAVASLFGLICVCASWIAWPTLRSVFFGHVTCLAVATAWYAVGVLFVAALPDGTARCVAVKVTAAGWVASWMWSWPVTLDFLLLVRFHMRGNAGARYWLSRSSQLVWLLAAAVSLPLIRSDAYAVEDPIAVCALPTRPAAWPPYAITAAFGVTAIFNGAVHLSTLLGRAAVDMPGVVRQRHQRRALCLCVCFCVLQPPTAALFAFNYFASEEVAAASNVTLPPQVISVWSAQAGASWQGLLLGLAFAAWADLGMIARRVVSCCSRAEEVPVLGHEDSRFVHFDPVVADPDDFLLRPDREELDQNSPSIVCLTLPLATMLTVMVTALTLHW</sequence>
<keyword evidence="4" id="KW-1185">Reference proteome</keyword>
<reference evidence="4" key="1">
    <citation type="journal article" date="2015" name="PLoS Genet.">
        <title>Genome Sequence and Transcriptome Analyses of Chrysochromulina tobin: Metabolic Tools for Enhanced Algal Fitness in the Prominent Order Prymnesiales (Haptophyceae).</title>
        <authorList>
            <person name="Hovde B.T."/>
            <person name="Deodato C.R."/>
            <person name="Hunsperger H.M."/>
            <person name="Ryken S.A."/>
            <person name="Yost W."/>
            <person name="Jha R.K."/>
            <person name="Patterson J."/>
            <person name="Monnat R.J. Jr."/>
            <person name="Barlow S.B."/>
            <person name="Starkenburg S.R."/>
            <person name="Cattolico R.A."/>
        </authorList>
    </citation>
    <scope>NUCLEOTIDE SEQUENCE</scope>
    <source>
        <strain evidence="4">CCMP291</strain>
    </source>
</reference>
<feature type="compositionally biased region" description="Acidic residues" evidence="1">
    <location>
        <begin position="25"/>
        <end position="37"/>
    </location>
</feature>
<organism evidence="3 4">
    <name type="scientific">Chrysochromulina tobinii</name>
    <dbReference type="NCBI Taxonomy" id="1460289"/>
    <lineage>
        <taxon>Eukaryota</taxon>
        <taxon>Haptista</taxon>
        <taxon>Haptophyta</taxon>
        <taxon>Prymnesiophyceae</taxon>
        <taxon>Prymnesiales</taxon>
        <taxon>Chrysochromulinaceae</taxon>
        <taxon>Chrysochromulina</taxon>
    </lineage>
</organism>
<evidence type="ECO:0000256" key="2">
    <source>
        <dbReference type="SAM" id="Phobius"/>
    </source>
</evidence>
<evidence type="ECO:0000313" key="3">
    <source>
        <dbReference type="EMBL" id="KOO31836.1"/>
    </source>
</evidence>
<dbReference type="AlphaFoldDB" id="A0A0M0JYV6"/>
<feature type="transmembrane region" description="Helical" evidence="2">
    <location>
        <begin position="414"/>
        <end position="434"/>
    </location>
</feature>
<evidence type="ECO:0000256" key="1">
    <source>
        <dbReference type="SAM" id="MobiDB-lite"/>
    </source>
</evidence>
<feature type="transmembrane region" description="Helical" evidence="2">
    <location>
        <begin position="335"/>
        <end position="355"/>
    </location>
</feature>
<keyword evidence="2" id="KW-0812">Transmembrane</keyword>
<dbReference type="Proteomes" id="UP000037460">
    <property type="component" value="Unassembled WGS sequence"/>
</dbReference>
<proteinExistence type="predicted"/>
<feature type="transmembrane region" description="Helical" evidence="2">
    <location>
        <begin position="250"/>
        <end position="272"/>
    </location>
</feature>
<keyword evidence="2" id="KW-1133">Transmembrane helix</keyword>
<feature type="transmembrane region" description="Helical" evidence="2">
    <location>
        <begin position="292"/>
        <end position="315"/>
    </location>
</feature>
<gene>
    <name evidence="3" type="ORF">Ctob_011207</name>
</gene>
<comment type="caution">
    <text evidence="3">The sequence shown here is derived from an EMBL/GenBank/DDBJ whole genome shotgun (WGS) entry which is preliminary data.</text>
</comment>
<feature type="transmembrane region" description="Helical" evidence="2">
    <location>
        <begin position="132"/>
        <end position="156"/>
    </location>
</feature>
<name>A0A0M0JYV6_9EUKA</name>
<keyword evidence="2" id="KW-0472">Membrane</keyword>
<evidence type="ECO:0000313" key="4">
    <source>
        <dbReference type="Proteomes" id="UP000037460"/>
    </source>
</evidence>
<accession>A0A0M0JYV6</accession>
<dbReference type="EMBL" id="JWZX01001921">
    <property type="protein sequence ID" value="KOO31836.1"/>
    <property type="molecule type" value="Genomic_DNA"/>
</dbReference>
<protein>
    <submittedName>
        <fullName evidence="3">Uncharacterized protein</fullName>
    </submittedName>
</protein>
<feature type="region of interest" description="Disordered" evidence="1">
    <location>
        <begin position="25"/>
        <end position="57"/>
    </location>
</feature>
<feature type="transmembrane region" description="Helical" evidence="2">
    <location>
        <begin position="211"/>
        <end position="230"/>
    </location>
</feature>
<feature type="transmembrane region" description="Helical" evidence="2">
    <location>
        <begin position="168"/>
        <end position="191"/>
    </location>
</feature>
<feature type="transmembrane region" description="Helical" evidence="2">
    <location>
        <begin position="105"/>
        <end position="125"/>
    </location>
</feature>